<protein>
    <submittedName>
        <fullName evidence="2">Uncharacterized protein</fullName>
    </submittedName>
</protein>
<keyword evidence="1" id="KW-1133">Transmembrane helix</keyword>
<reference evidence="2" key="2">
    <citation type="journal article" date="2015" name="Data Brief">
        <title>Shoot transcriptome of the giant reed, Arundo donax.</title>
        <authorList>
            <person name="Barrero R.A."/>
            <person name="Guerrero F.D."/>
            <person name="Moolhuijzen P."/>
            <person name="Goolsby J.A."/>
            <person name="Tidwell J."/>
            <person name="Bellgard S.E."/>
            <person name="Bellgard M.I."/>
        </authorList>
    </citation>
    <scope>NUCLEOTIDE SEQUENCE</scope>
    <source>
        <tissue evidence="2">Shoot tissue taken approximately 20 cm above the soil surface</tissue>
    </source>
</reference>
<dbReference type="EMBL" id="GBRH01215559">
    <property type="protein sequence ID" value="JAD82336.1"/>
    <property type="molecule type" value="Transcribed_RNA"/>
</dbReference>
<sequence length="40" mass="4702">MDLCPFSFLCLLISRYFMMILISTLLLDLFSCKFTVFESV</sequence>
<dbReference type="AlphaFoldDB" id="A0A0A9D3C9"/>
<proteinExistence type="predicted"/>
<evidence type="ECO:0000256" key="1">
    <source>
        <dbReference type="SAM" id="Phobius"/>
    </source>
</evidence>
<feature type="transmembrane region" description="Helical" evidence="1">
    <location>
        <begin position="6"/>
        <end position="27"/>
    </location>
</feature>
<organism evidence="2">
    <name type="scientific">Arundo donax</name>
    <name type="common">Giant reed</name>
    <name type="synonym">Donax arundinaceus</name>
    <dbReference type="NCBI Taxonomy" id="35708"/>
    <lineage>
        <taxon>Eukaryota</taxon>
        <taxon>Viridiplantae</taxon>
        <taxon>Streptophyta</taxon>
        <taxon>Embryophyta</taxon>
        <taxon>Tracheophyta</taxon>
        <taxon>Spermatophyta</taxon>
        <taxon>Magnoliopsida</taxon>
        <taxon>Liliopsida</taxon>
        <taxon>Poales</taxon>
        <taxon>Poaceae</taxon>
        <taxon>PACMAD clade</taxon>
        <taxon>Arundinoideae</taxon>
        <taxon>Arundineae</taxon>
        <taxon>Arundo</taxon>
    </lineage>
</organism>
<keyword evidence="1" id="KW-0812">Transmembrane</keyword>
<keyword evidence="1" id="KW-0472">Membrane</keyword>
<accession>A0A0A9D3C9</accession>
<reference evidence="2" key="1">
    <citation type="submission" date="2014-09" db="EMBL/GenBank/DDBJ databases">
        <authorList>
            <person name="Magalhaes I.L.F."/>
            <person name="Oliveira U."/>
            <person name="Santos F.R."/>
            <person name="Vidigal T.H.D.A."/>
            <person name="Brescovit A.D."/>
            <person name="Santos A.J."/>
        </authorList>
    </citation>
    <scope>NUCLEOTIDE SEQUENCE</scope>
    <source>
        <tissue evidence="2">Shoot tissue taken approximately 20 cm above the soil surface</tissue>
    </source>
</reference>
<evidence type="ECO:0000313" key="2">
    <source>
        <dbReference type="EMBL" id="JAD82336.1"/>
    </source>
</evidence>
<name>A0A0A9D3C9_ARUDO</name>